<keyword evidence="3" id="KW-1185">Reference proteome</keyword>
<accession>A0A9W6WYC6</accession>
<evidence type="ECO:0000313" key="2">
    <source>
        <dbReference type="EMBL" id="GMF21648.1"/>
    </source>
</evidence>
<reference evidence="2" key="1">
    <citation type="submission" date="2023-04" db="EMBL/GenBank/DDBJ databases">
        <title>Phytophthora fragariaefolia NBRC 109709.</title>
        <authorList>
            <person name="Ichikawa N."/>
            <person name="Sato H."/>
            <person name="Tonouchi N."/>
        </authorList>
    </citation>
    <scope>NUCLEOTIDE SEQUENCE</scope>
    <source>
        <strain evidence="2">NBRC 109709</strain>
    </source>
</reference>
<comment type="caution">
    <text evidence="2">The sequence shown here is derived from an EMBL/GenBank/DDBJ whole genome shotgun (WGS) entry which is preliminary data.</text>
</comment>
<dbReference type="EMBL" id="BSXT01000234">
    <property type="protein sequence ID" value="GMF21648.1"/>
    <property type="molecule type" value="Genomic_DNA"/>
</dbReference>
<proteinExistence type="predicted"/>
<dbReference type="Proteomes" id="UP001165121">
    <property type="component" value="Unassembled WGS sequence"/>
</dbReference>
<protein>
    <submittedName>
        <fullName evidence="2">Unnamed protein product</fullName>
    </submittedName>
</protein>
<dbReference type="AlphaFoldDB" id="A0A9W6WYC6"/>
<feature type="compositionally biased region" description="Polar residues" evidence="1">
    <location>
        <begin position="80"/>
        <end position="89"/>
    </location>
</feature>
<feature type="region of interest" description="Disordered" evidence="1">
    <location>
        <begin position="67"/>
        <end position="89"/>
    </location>
</feature>
<evidence type="ECO:0000256" key="1">
    <source>
        <dbReference type="SAM" id="MobiDB-lite"/>
    </source>
</evidence>
<organism evidence="2 3">
    <name type="scientific">Phytophthora fragariaefolia</name>
    <dbReference type="NCBI Taxonomy" id="1490495"/>
    <lineage>
        <taxon>Eukaryota</taxon>
        <taxon>Sar</taxon>
        <taxon>Stramenopiles</taxon>
        <taxon>Oomycota</taxon>
        <taxon>Peronosporomycetes</taxon>
        <taxon>Peronosporales</taxon>
        <taxon>Peronosporaceae</taxon>
        <taxon>Phytophthora</taxon>
    </lineage>
</organism>
<evidence type="ECO:0000313" key="3">
    <source>
        <dbReference type="Proteomes" id="UP001165121"/>
    </source>
</evidence>
<sequence length="89" mass="9198">MDYDTALPAGDSVVAARSTQAAASSPEKGGEQLVAIQTTESPVADGDRNWTMAATRALAQSWRKVSIEGRGRTRGRCMSPSASSPTTGG</sequence>
<gene>
    <name evidence="2" type="ORF">Pfra01_000294100</name>
</gene>
<name>A0A9W6WYC6_9STRA</name>